<comment type="caution">
    <text evidence="1">The sequence shown here is derived from an EMBL/GenBank/DDBJ whole genome shotgun (WGS) entry which is preliminary data.</text>
</comment>
<accession>A0ABT9WLZ6</accession>
<proteinExistence type="predicted"/>
<organism evidence="1 2">
    <name type="scientific">Bacillus chungangensis</name>
    <dbReference type="NCBI Taxonomy" id="587633"/>
    <lineage>
        <taxon>Bacteria</taxon>
        <taxon>Bacillati</taxon>
        <taxon>Bacillota</taxon>
        <taxon>Bacilli</taxon>
        <taxon>Bacillales</taxon>
        <taxon>Bacillaceae</taxon>
        <taxon>Bacillus</taxon>
    </lineage>
</organism>
<reference evidence="1 2" key="1">
    <citation type="submission" date="2023-07" db="EMBL/GenBank/DDBJ databases">
        <title>Genomic Encyclopedia of Type Strains, Phase IV (KMG-IV): sequencing the most valuable type-strain genomes for metagenomic binning, comparative biology and taxonomic classification.</title>
        <authorList>
            <person name="Goeker M."/>
        </authorList>
    </citation>
    <scope>NUCLEOTIDE SEQUENCE [LARGE SCALE GENOMIC DNA]</scope>
    <source>
        <strain evidence="1 2">DSM 23837</strain>
    </source>
</reference>
<name>A0ABT9WLZ6_9BACI</name>
<protein>
    <submittedName>
        <fullName evidence="1">Uncharacterized protein</fullName>
    </submittedName>
</protein>
<dbReference type="Proteomes" id="UP001223586">
    <property type="component" value="Unassembled WGS sequence"/>
</dbReference>
<evidence type="ECO:0000313" key="1">
    <source>
        <dbReference type="EMBL" id="MDQ0174200.1"/>
    </source>
</evidence>
<dbReference type="EMBL" id="JAUSTT010000001">
    <property type="protein sequence ID" value="MDQ0174200.1"/>
    <property type="molecule type" value="Genomic_DNA"/>
</dbReference>
<gene>
    <name evidence="1" type="ORF">J2S08_000031</name>
</gene>
<dbReference type="RefSeq" id="WP_307225488.1">
    <property type="nucleotide sequence ID" value="NZ_JAUSTT010000001.1"/>
</dbReference>
<sequence>MASECESPSIEIGWKSFGSVYMTSGNSDLYKHRILGLRSSI</sequence>
<evidence type="ECO:0000313" key="2">
    <source>
        <dbReference type="Proteomes" id="UP001223586"/>
    </source>
</evidence>
<keyword evidence="2" id="KW-1185">Reference proteome</keyword>